<protein>
    <recommendedName>
        <fullName evidence="4">Alanine-rich protein</fullName>
    </recommendedName>
</protein>
<keyword evidence="3" id="KW-1185">Reference proteome</keyword>
<dbReference type="RefSeq" id="WP_313068878.1">
    <property type="nucleotide sequence ID" value="NZ_JACHJR010000001.1"/>
</dbReference>
<feature type="region of interest" description="Disordered" evidence="1">
    <location>
        <begin position="361"/>
        <end position="382"/>
    </location>
</feature>
<organism evidence="2 3">
    <name type="scientific">Kitasatospora gansuensis</name>
    <dbReference type="NCBI Taxonomy" id="258050"/>
    <lineage>
        <taxon>Bacteria</taxon>
        <taxon>Bacillati</taxon>
        <taxon>Actinomycetota</taxon>
        <taxon>Actinomycetes</taxon>
        <taxon>Kitasatosporales</taxon>
        <taxon>Streptomycetaceae</taxon>
        <taxon>Kitasatospora</taxon>
    </lineage>
</organism>
<evidence type="ECO:0000313" key="3">
    <source>
        <dbReference type="Proteomes" id="UP000573327"/>
    </source>
</evidence>
<sequence length="382" mass="40040">MRTSAFLYPWDVVGDPDAAPRLADLGLDRITLASAYHSTRALTPRHPSRRIVTARHSAVYYPPGRRRGIGPYPQTWIDSPDPFGEAGAALLAAGLDVHSWVVLAHNSRLGEENPRCTVRNAYGEHYPWALCIAQPEVVEYGALLAAEAAVRPGASGVELESCGWYGLAHLHAHDKIGGVPLGPVGQLLMSLCFCPSCSAGYADAAALRAAVLAALAPLWRGAPDPADLADAVGRSLAADALAHRAAAARQFQSAAVSAVRSAAPPGFRILLHADPTPHHYGPNPGVELDWLLGQVDGLVIPAALLPTALPERRPGTVLAANLGIIGGLGPIPEADELRFYHAGLASDADLAAVRQLLDRQRSRGSVSAPHSTTVTASSGPGR</sequence>
<reference evidence="2 3" key="1">
    <citation type="submission" date="2020-08" db="EMBL/GenBank/DDBJ databases">
        <title>Sequencing the genomes of 1000 actinobacteria strains.</title>
        <authorList>
            <person name="Klenk H.-P."/>
        </authorList>
    </citation>
    <scope>NUCLEOTIDE SEQUENCE [LARGE SCALE GENOMIC DNA]</scope>
    <source>
        <strain evidence="2 3">DSM 44786</strain>
    </source>
</reference>
<comment type="caution">
    <text evidence="2">The sequence shown here is derived from an EMBL/GenBank/DDBJ whole genome shotgun (WGS) entry which is preliminary data.</text>
</comment>
<evidence type="ECO:0008006" key="4">
    <source>
        <dbReference type="Google" id="ProtNLM"/>
    </source>
</evidence>
<evidence type="ECO:0000256" key="1">
    <source>
        <dbReference type="SAM" id="MobiDB-lite"/>
    </source>
</evidence>
<evidence type="ECO:0000313" key="2">
    <source>
        <dbReference type="EMBL" id="MBB4950549.1"/>
    </source>
</evidence>
<proteinExistence type="predicted"/>
<name>A0A7W7WL98_9ACTN</name>
<dbReference type="Proteomes" id="UP000573327">
    <property type="component" value="Unassembled WGS sequence"/>
</dbReference>
<gene>
    <name evidence="2" type="ORF">F4556_006084</name>
</gene>
<dbReference type="EMBL" id="JACHJR010000001">
    <property type="protein sequence ID" value="MBB4950549.1"/>
    <property type="molecule type" value="Genomic_DNA"/>
</dbReference>
<feature type="compositionally biased region" description="Polar residues" evidence="1">
    <location>
        <begin position="363"/>
        <end position="382"/>
    </location>
</feature>
<dbReference type="AlphaFoldDB" id="A0A7W7WL98"/>
<accession>A0A7W7WL98</accession>